<keyword evidence="3" id="KW-1185">Reference proteome</keyword>
<reference evidence="2" key="1">
    <citation type="submission" date="2020-10" db="EMBL/GenBank/DDBJ databases">
        <authorList>
            <person name="Lu T."/>
            <person name="Wang Q."/>
            <person name="Han X."/>
        </authorList>
    </citation>
    <scope>NUCLEOTIDE SEQUENCE</scope>
    <source>
        <strain evidence="2">WQ 117</strain>
    </source>
</reference>
<dbReference type="CDD" id="cd00761">
    <property type="entry name" value="Glyco_tranf_GTA_type"/>
    <property type="match status" value="1"/>
</dbReference>
<dbReference type="AlphaFoldDB" id="A0A8J7FQ41"/>
<dbReference type="PANTHER" id="PTHR22916:SF3">
    <property type="entry name" value="UDP-GLCNAC:BETAGAL BETA-1,3-N-ACETYLGLUCOSAMINYLTRANSFERASE-LIKE PROTEIN 1"/>
    <property type="match status" value="1"/>
</dbReference>
<name>A0A8J7FQ41_9FLAO</name>
<dbReference type="SUPFAM" id="SSF53448">
    <property type="entry name" value="Nucleotide-diphospho-sugar transferases"/>
    <property type="match status" value="1"/>
</dbReference>
<dbReference type="EMBL" id="JADGIK010000005">
    <property type="protein sequence ID" value="MBF0597494.1"/>
    <property type="molecule type" value="Genomic_DNA"/>
</dbReference>
<proteinExistence type="predicted"/>
<dbReference type="RefSeq" id="WP_194183037.1">
    <property type="nucleotide sequence ID" value="NZ_JADGIK010000005.1"/>
</dbReference>
<dbReference type="Proteomes" id="UP000608754">
    <property type="component" value="Unassembled WGS sequence"/>
</dbReference>
<dbReference type="InterPro" id="IPR001173">
    <property type="entry name" value="Glyco_trans_2-like"/>
</dbReference>
<dbReference type="InterPro" id="IPR029044">
    <property type="entry name" value="Nucleotide-diphossugar_trans"/>
</dbReference>
<protein>
    <submittedName>
        <fullName evidence="2">Glycosyltransferase family 2 protein</fullName>
    </submittedName>
</protein>
<dbReference type="Pfam" id="PF00535">
    <property type="entry name" value="Glycos_transf_2"/>
    <property type="match status" value="1"/>
</dbReference>
<dbReference type="GO" id="GO:0016758">
    <property type="term" value="F:hexosyltransferase activity"/>
    <property type="evidence" value="ECO:0007669"/>
    <property type="project" value="UniProtKB-ARBA"/>
</dbReference>
<accession>A0A8J7FQ41</accession>
<evidence type="ECO:0000313" key="3">
    <source>
        <dbReference type="Proteomes" id="UP000608754"/>
    </source>
</evidence>
<gene>
    <name evidence="2" type="ORF">IM532_08530</name>
</gene>
<evidence type="ECO:0000313" key="2">
    <source>
        <dbReference type="EMBL" id="MBF0597494.1"/>
    </source>
</evidence>
<organism evidence="2 3">
    <name type="scientific">Faecalibacter rhinopitheci</name>
    <dbReference type="NCBI Taxonomy" id="2779678"/>
    <lineage>
        <taxon>Bacteria</taxon>
        <taxon>Pseudomonadati</taxon>
        <taxon>Bacteroidota</taxon>
        <taxon>Flavobacteriia</taxon>
        <taxon>Flavobacteriales</taxon>
        <taxon>Weeksellaceae</taxon>
        <taxon>Faecalibacter</taxon>
    </lineage>
</organism>
<sequence length="307" mass="36274">MEDQPNDIMVSICCTAYNHEKFIEQTLEGFIMQQCNFKFEILISDDASPDNTASIIKKYEDKYPDLFRVFYLKENQYSKGIKPLFNILFPAAKGKYIAICEGDDYWTDPLKLQRQVDFLEENLQYSCCFHRYLTLEENGIFKDELLPHISVDTIINTSIFFRDWYTKTLTSLIRKSDLDKSKYYKYIDARDTVLFYELLNVKQGICLNFKGGVYRKHLGGIWSLKSALGQKKISTIVLEEIYSFNKKNLTLVNYIKKNIVFLITNQSFKSNLDLYNKLNTIYFKNFLIKQQILKYKNSFLNMFNNKV</sequence>
<dbReference type="Gene3D" id="3.90.550.10">
    <property type="entry name" value="Spore Coat Polysaccharide Biosynthesis Protein SpsA, Chain A"/>
    <property type="match status" value="1"/>
</dbReference>
<feature type="domain" description="Glycosyltransferase 2-like" evidence="1">
    <location>
        <begin position="11"/>
        <end position="142"/>
    </location>
</feature>
<evidence type="ECO:0000259" key="1">
    <source>
        <dbReference type="Pfam" id="PF00535"/>
    </source>
</evidence>
<comment type="caution">
    <text evidence="2">The sequence shown here is derived from an EMBL/GenBank/DDBJ whole genome shotgun (WGS) entry which is preliminary data.</text>
</comment>
<dbReference type="PANTHER" id="PTHR22916">
    <property type="entry name" value="GLYCOSYLTRANSFERASE"/>
    <property type="match status" value="1"/>
</dbReference>